<dbReference type="EMBL" id="CP090171">
    <property type="protein sequence ID" value="UJO21685.1"/>
    <property type="molecule type" value="Genomic_DNA"/>
</dbReference>
<evidence type="ECO:0000313" key="2">
    <source>
        <dbReference type="EMBL" id="UJO21685.1"/>
    </source>
</evidence>
<organism evidence="2 3">
    <name type="scientific">Passalora fulva</name>
    <name type="common">Tomato leaf mold</name>
    <name type="synonym">Cladosporium fulvum</name>
    <dbReference type="NCBI Taxonomy" id="5499"/>
    <lineage>
        <taxon>Eukaryota</taxon>
        <taxon>Fungi</taxon>
        <taxon>Dikarya</taxon>
        <taxon>Ascomycota</taxon>
        <taxon>Pezizomycotina</taxon>
        <taxon>Dothideomycetes</taxon>
        <taxon>Dothideomycetidae</taxon>
        <taxon>Mycosphaerellales</taxon>
        <taxon>Mycosphaerellaceae</taxon>
        <taxon>Fulvia</taxon>
    </lineage>
</organism>
<dbReference type="Proteomes" id="UP000756132">
    <property type="component" value="Chromosome 9"/>
</dbReference>
<dbReference type="InterPro" id="IPR045518">
    <property type="entry name" value="2EXR"/>
</dbReference>
<keyword evidence="3" id="KW-1185">Reference proteome</keyword>
<dbReference type="PANTHER" id="PTHR42085">
    <property type="entry name" value="F-BOX DOMAIN-CONTAINING PROTEIN"/>
    <property type="match status" value="1"/>
</dbReference>
<dbReference type="Pfam" id="PF20150">
    <property type="entry name" value="2EXR"/>
    <property type="match status" value="1"/>
</dbReference>
<reference evidence="2" key="2">
    <citation type="journal article" date="2022" name="Microb. Genom.">
        <title>A chromosome-scale genome assembly of the tomato pathogen Cladosporium fulvum reveals a compartmentalized genome architecture and the presence of a dispensable chromosome.</title>
        <authorList>
            <person name="Zaccaron A.Z."/>
            <person name="Chen L.H."/>
            <person name="Samaras A."/>
            <person name="Stergiopoulos I."/>
        </authorList>
    </citation>
    <scope>NUCLEOTIDE SEQUENCE</scope>
    <source>
        <strain evidence="2">Race5_Kim</strain>
    </source>
</reference>
<dbReference type="KEGG" id="ffu:CLAFUR5_08904"/>
<dbReference type="AlphaFoldDB" id="A0A9Q8UTD7"/>
<evidence type="ECO:0000259" key="1">
    <source>
        <dbReference type="Pfam" id="PF20150"/>
    </source>
</evidence>
<dbReference type="InterPro" id="IPR038883">
    <property type="entry name" value="AN11006-like"/>
</dbReference>
<proteinExistence type="predicted"/>
<dbReference type="PANTHER" id="PTHR42085:SF2">
    <property type="entry name" value="F-BOX DOMAIN-CONTAINING PROTEIN"/>
    <property type="match status" value="1"/>
</dbReference>
<dbReference type="RefSeq" id="XP_047766051.1">
    <property type="nucleotide sequence ID" value="XM_047908052.1"/>
</dbReference>
<name>A0A9Q8UTD7_PASFU</name>
<accession>A0A9Q8UTD7</accession>
<protein>
    <recommendedName>
        <fullName evidence="1">2EXR domain-containing protein</fullName>
    </recommendedName>
</protein>
<dbReference type="GeneID" id="71988782"/>
<gene>
    <name evidence="2" type="ORF">CLAFUR5_08904</name>
</gene>
<feature type="domain" description="2EXR" evidence="1">
    <location>
        <begin position="57"/>
        <end position="126"/>
    </location>
</feature>
<sequence>MATPTTNESSMATADILDGAHSKLRRAFPFMNASGTDSAVAEITQQLQDRLKMLFSFNKLPAELRVRIYELVLAKDEDEPFEVQSCVSDDCHRRPTQHTRQYHLPPILHVSRQIRHEAGPVFYNNTPFIATLYNHQSPQKAVNQWLKVIGKNQAKEINNLLIRFPKGGYSWTDEETSNMMEQPGAEDADFFRAVTAFRSVNTLTKRAVCEALQLGKHGLADDKIKVAYEELFGGCEYFE</sequence>
<reference evidence="2" key="1">
    <citation type="submission" date="2021-12" db="EMBL/GenBank/DDBJ databases">
        <authorList>
            <person name="Zaccaron A."/>
            <person name="Stergiopoulos I."/>
        </authorList>
    </citation>
    <scope>NUCLEOTIDE SEQUENCE</scope>
    <source>
        <strain evidence="2">Race5_Kim</strain>
    </source>
</reference>
<evidence type="ECO:0000313" key="3">
    <source>
        <dbReference type="Proteomes" id="UP000756132"/>
    </source>
</evidence>
<dbReference type="OrthoDB" id="3650781at2759"/>